<organism evidence="2 3">
    <name type="scientific">Pelagovum pacificum</name>
    <dbReference type="NCBI Taxonomy" id="2588711"/>
    <lineage>
        <taxon>Bacteria</taxon>
        <taxon>Pseudomonadati</taxon>
        <taxon>Pseudomonadota</taxon>
        <taxon>Alphaproteobacteria</taxon>
        <taxon>Rhodobacterales</taxon>
        <taxon>Paracoccaceae</taxon>
        <taxon>Pelagovum</taxon>
    </lineage>
</organism>
<name>A0A5C5GBI0_9RHOB</name>
<dbReference type="RefSeq" id="WP_140192844.1">
    <property type="nucleotide sequence ID" value="NZ_CP065915.1"/>
</dbReference>
<dbReference type="Proteomes" id="UP000314011">
    <property type="component" value="Unassembled WGS sequence"/>
</dbReference>
<dbReference type="SUPFAM" id="SSF55729">
    <property type="entry name" value="Acyl-CoA N-acyltransferases (Nat)"/>
    <property type="match status" value="1"/>
</dbReference>
<dbReference type="PANTHER" id="PTHR43415:SF3">
    <property type="entry name" value="GNAT-FAMILY ACETYLTRANSFERASE"/>
    <property type="match status" value="1"/>
</dbReference>
<dbReference type="EMBL" id="VFFF01000001">
    <property type="protein sequence ID" value="TNY32165.1"/>
    <property type="molecule type" value="Genomic_DNA"/>
</dbReference>
<accession>A0A5C5GBI0</accession>
<reference evidence="2 3" key="1">
    <citation type="submission" date="2019-06" db="EMBL/GenBank/DDBJ databases">
        <title>Genome of new Rhodobacteraceae sp. SM1903.</title>
        <authorList>
            <person name="Ren X."/>
        </authorList>
    </citation>
    <scope>NUCLEOTIDE SEQUENCE [LARGE SCALE GENOMIC DNA]</scope>
    <source>
        <strain evidence="2 3">SM1903</strain>
    </source>
</reference>
<keyword evidence="2" id="KW-0808">Transferase</keyword>
<proteinExistence type="predicted"/>
<evidence type="ECO:0000313" key="3">
    <source>
        <dbReference type="Proteomes" id="UP000314011"/>
    </source>
</evidence>
<dbReference type="InterPro" id="IPR016181">
    <property type="entry name" value="Acyl_CoA_acyltransferase"/>
</dbReference>
<dbReference type="InterPro" id="IPR000182">
    <property type="entry name" value="GNAT_dom"/>
</dbReference>
<evidence type="ECO:0000313" key="2">
    <source>
        <dbReference type="EMBL" id="TNY32165.1"/>
    </source>
</evidence>
<feature type="domain" description="N-acetyltransferase" evidence="1">
    <location>
        <begin position="9"/>
        <end position="172"/>
    </location>
</feature>
<dbReference type="GO" id="GO:0016747">
    <property type="term" value="F:acyltransferase activity, transferring groups other than amino-acyl groups"/>
    <property type="evidence" value="ECO:0007669"/>
    <property type="project" value="InterPro"/>
</dbReference>
<dbReference type="CDD" id="cd04301">
    <property type="entry name" value="NAT_SF"/>
    <property type="match status" value="1"/>
</dbReference>
<evidence type="ECO:0000259" key="1">
    <source>
        <dbReference type="PROSITE" id="PS51186"/>
    </source>
</evidence>
<dbReference type="OrthoDB" id="336415at2"/>
<dbReference type="Pfam" id="PF13302">
    <property type="entry name" value="Acetyltransf_3"/>
    <property type="match status" value="1"/>
</dbReference>
<dbReference type="AlphaFoldDB" id="A0A5C5GBI0"/>
<sequence>MPPAPSPTVTLRDVAEADAAIHAAYPPEPEIVRMYGGDPANLPERSFAASRDWVAWMQAQPYARIIERDGTAVGHLRLHSLSVVDGRARLGIGLFSSAFLGQGIGRRAIVLALDDAFGPLGLHRVDLRVLATNTRAIRCYESCGFVHECTERDAACVEGSWVDDWIMSILAREHEARRQDGDRHSG</sequence>
<dbReference type="PANTHER" id="PTHR43415">
    <property type="entry name" value="SPERMIDINE N(1)-ACETYLTRANSFERASE"/>
    <property type="match status" value="1"/>
</dbReference>
<keyword evidence="3" id="KW-1185">Reference proteome</keyword>
<protein>
    <submittedName>
        <fullName evidence="2">GNAT family N-acetyltransferase</fullName>
    </submittedName>
</protein>
<dbReference type="PROSITE" id="PS51186">
    <property type="entry name" value="GNAT"/>
    <property type="match status" value="1"/>
</dbReference>
<gene>
    <name evidence="2" type="ORF">FHY64_02375</name>
</gene>
<comment type="caution">
    <text evidence="2">The sequence shown here is derived from an EMBL/GenBank/DDBJ whole genome shotgun (WGS) entry which is preliminary data.</text>
</comment>
<dbReference type="Gene3D" id="3.40.630.30">
    <property type="match status" value="1"/>
</dbReference>